<dbReference type="Proteomes" id="UP000054516">
    <property type="component" value="Unassembled WGS sequence"/>
</dbReference>
<dbReference type="STRING" id="77044.A0A1W2TSV8"/>
<evidence type="ECO:0000313" key="4">
    <source>
        <dbReference type="Proteomes" id="UP000054516"/>
    </source>
</evidence>
<evidence type="ECO:0000256" key="1">
    <source>
        <dbReference type="SAM" id="MobiDB-lite"/>
    </source>
</evidence>
<dbReference type="OMA" id="CFALGIM"/>
<feature type="transmembrane region" description="Helical" evidence="2">
    <location>
        <begin position="41"/>
        <end position="64"/>
    </location>
</feature>
<proteinExistence type="predicted"/>
<dbReference type="EMBL" id="DF977509">
    <property type="protein sequence ID" value="GAP91622.1"/>
    <property type="molecule type" value="Genomic_DNA"/>
</dbReference>
<feature type="transmembrane region" description="Helical" evidence="2">
    <location>
        <begin position="12"/>
        <end position="29"/>
    </location>
</feature>
<name>A0A1W2TSV8_ROSNE</name>
<keyword evidence="2" id="KW-0812">Transmembrane</keyword>
<sequence length="210" mass="23056">MLFAIFFAFWRFLQIITLIPTIGLLAYFVDGYNRLNALTPTYVLVLFIVSVIAGAWAIVTLFSYHRSSTNATFVAVVDVLLVGAFIGAVYELRFITGADCANVVRGSSVDVTLGLFGSASVNGVRVEVDKSCAMLKAAFAFGILNAAFFFFTAGLACIHGDRMGARDRQKGSTYVRETVRSHHGHHSSHRSSQAPHSRHSSHHSHRRVFV</sequence>
<protein>
    <recommendedName>
        <fullName evidence="5">Membrane-associating domain-containing protein</fullName>
    </recommendedName>
</protein>
<reference evidence="3" key="1">
    <citation type="submission" date="2016-03" db="EMBL/GenBank/DDBJ databases">
        <title>Draft genome sequence of Rosellinia necatrix.</title>
        <authorList>
            <person name="Kanematsu S."/>
        </authorList>
    </citation>
    <scope>NUCLEOTIDE SEQUENCE [LARGE SCALE GENOMIC DNA]</scope>
    <source>
        <strain evidence="3">W97</strain>
    </source>
</reference>
<dbReference type="OrthoDB" id="4918558at2759"/>
<dbReference type="AlphaFoldDB" id="A0A1W2TSV8"/>
<gene>
    <name evidence="3" type="ORF">SAMD00023353_6400270</name>
</gene>
<feature type="region of interest" description="Disordered" evidence="1">
    <location>
        <begin position="169"/>
        <end position="210"/>
    </location>
</feature>
<evidence type="ECO:0008006" key="5">
    <source>
        <dbReference type="Google" id="ProtNLM"/>
    </source>
</evidence>
<organism evidence="3">
    <name type="scientific">Rosellinia necatrix</name>
    <name type="common">White root-rot fungus</name>
    <dbReference type="NCBI Taxonomy" id="77044"/>
    <lineage>
        <taxon>Eukaryota</taxon>
        <taxon>Fungi</taxon>
        <taxon>Dikarya</taxon>
        <taxon>Ascomycota</taxon>
        <taxon>Pezizomycotina</taxon>
        <taxon>Sordariomycetes</taxon>
        <taxon>Xylariomycetidae</taxon>
        <taxon>Xylariales</taxon>
        <taxon>Xylariaceae</taxon>
        <taxon>Rosellinia</taxon>
    </lineage>
</organism>
<keyword evidence="2" id="KW-1133">Transmembrane helix</keyword>
<feature type="transmembrane region" description="Helical" evidence="2">
    <location>
        <begin position="71"/>
        <end position="90"/>
    </location>
</feature>
<keyword evidence="4" id="KW-1185">Reference proteome</keyword>
<evidence type="ECO:0000256" key="2">
    <source>
        <dbReference type="SAM" id="Phobius"/>
    </source>
</evidence>
<keyword evidence="2" id="KW-0472">Membrane</keyword>
<evidence type="ECO:0000313" key="3">
    <source>
        <dbReference type="EMBL" id="GAP91622.1"/>
    </source>
</evidence>
<feature type="compositionally biased region" description="Basic residues" evidence="1">
    <location>
        <begin position="196"/>
        <end position="210"/>
    </location>
</feature>
<feature type="transmembrane region" description="Helical" evidence="2">
    <location>
        <begin position="137"/>
        <end position="158"/>
    </location>
</feature>
<accession>A0A1W2TSV8</accession>